<name>A0A915L5N6_ROMCU</name>
<protein>
    <submittedName>
        <fullName evidence="3">Uncharacterized protein</fullName>
    </submittedName>
</protein>
<proteinExistence type="predicted"/>
<dbReference type="AlphaFoldDB" id="A0A915L5N6"/>
<organism evidence="2 3">
    <name type="scientific">Romanomermis culicivorax</name>
    <name type="common">Nematode worm</name>
    <dbReference type="NCBI Taxonomy" id="13658"/>
    <lineage>
        <taxon>Eukaryota</taxon>
        <taxon>Metazoa</taxon>
        <taxon>Ecdysozoa</taxon>
        <taxon>Nematoda</taxon>
        <taxon>Enoplea</taxon>
        <taxon>Dorylaimia</taxon>
        <taxon>Mermithida</taxon>
        <taxon>Mermithoidea</taxon>
        <taxon>Mermithidae</taxon>
        <taxon>Romanomermis</taxon>
    </lineage>
</organism>
<dbReference type="Proteomes" id="UP000887565">
    <property type="component" value="Unplaced"/>
</dbReference>
<evidence type="ECO:0000313" key="2">
    <source>
        <dbReference type="Proteomes" id="UP000887565"/>
    </source>
</evidence>
<evidence type="ECO:0000313" key="3">
    <source>
        <dbReference type="WBParaSite" id="nRc.2.0.1.t45833-RA"/>
    </source>
</evidence>
<keyword evidence="1" id="KW-0472">Membrane</keyword>
<keyword evidence="2" id="KW-1185">Reference proteome</keyword>
<evidence type="ECO:0000256" key="1">
    <source>
        <dbReference type="SAM" id="Phobius"/>
    </source>
</evidence>
<keyword evidence="1" id="KW-1133">Transmembrane helix</keyword>
<dbReference type="WBParaSite" id="nRc.2.0.1.t45833-RA">
    <property type="protein sequence ID" value="nRc.2.0.1.t45833-RA"/>
    <property type="gene ID" value="nRc.2.0.1.g45833"/>
</dbReference>
<reference evidence="3" key="1">
    <citation type="submission" date="2022-11" db="UniProtKB">
        <authorList>
            <consortium name="WormBaseParasite"/>
        </authorList>
    </citation>
    <scope>IDENTIFICATION</scope>
</reference>
<accession>A0A915L5N6</accession>
<keyword evidence="1" id="KW-0812">Transmembrane</keyword>
<feature type="transmembrane region" description="Helical" evidence="1">
    <location>
        <begin position="83"/>
        <end position="101"/>
    </location>
</feature>
<sequence>MVQDINGPGNKEVSLANFHIPKISRPFRAPLLEPGSLEPEVGAFRKEGVVERADIALATAASKNAHKNAKARLARQEENRNEIFFSLFICCCFIFCPMAAVQ</sequence>